<organism evidence="1 2">
    <name type="scientific">Alistipes dispar</name>
    <dbReference type="NCBI Taxonomy" id="2585119"/>
    <lineage>
        <taxon>Bacteria</taxon>
        <taxon>Pseudomonadati</taxon>
        <taxon>Bacteroidota</taxon>
        <taxon>Bacteroidia</taxon>
        <taxon>Bacteroidales</taxon>
        <taxon>Rikenellaceae</taxon>
        <taxon>Alistipes</taxon>
    </lineage>
</organism>
<dbReference type="Proteomes" id="UP000319374">
    <property type="component" value="Chromosome"/>
</dbReference>
<keyword evidence="2" id="KW-1185">Reference proteome</keyword>
<dbReference type="Pfam" id="PF11175">
    <property type="entry name" value="DUF2961"/>
    <property type="match status" value="1"/>
</dbReference>
<protein>
    <recommendedName>
        <fullName evidence="3">DUF2961 domain-containing protein</fullName>
    </recommendedName>
</protein>
<evidence type="ECO:0000313" key="2">
    <source>
        <dbReference type="Proteomes" id="UP000319374"/>
    </source>
</evidence>
<dbReference type="PROSITE" id="PS51257">
    <property type="entry name" value="PROKAR_LIPOPROTEIN"/>
    <property type="match status" value="1"/>
</dbReference>
<dbReference type="OrthoDB" id="2518538at2"/>
<dbReference type="EMBL" id="AP019736">
    <property type="protein sequence ID" value="BBL06515.1"/>
    <property type="molecule type" value="Genomic_DNA"/>
</dbReference>
<proteinExistence type="predicted"/>
<dbReference type="KEGG" id="ada:A5CPEGH6_11530"/>
<dbReference type="Gene3D" id="2.60.120.1390">
    <property type="match status" value="3"/>
</dbReference>
<evidence type="ECO:0008006" key="3">
    <source>
        <dbReference type="Google" id="ProtNLM"/>
    </source>
</evidence>
<accession>A0A4Y1X0F1</accession>
<reference evidence="2" key="1">
    <citation type="submission" date="2019-06" db="EMBL/GenBank/DDBJ databases">
        <title>Alistipes onderdonkii subsp. vulgaris subsp. nov., Alistipes dispar sp. nov. and Alistipes communis sp. nov., isolated from human faeces, and creation of Alistipes onderdonkii subsp. onderdonkii subsp. nov.</title>
        <authorList>
            <person name="Sakamoto M."/>
            <person name="Ikeyama N."/>
            <person name="Ogata Y."/>
            <person name="Suda W."/>
            <person name="Iino T."/>
            <person name="Hattori M."/>
            <person name="Ohkuma M."/>
        </authorList>
    </citation>
    <scope>NUCLEOTIDE SEQUENCE [LARGE SCALE GENOMIC DNA]</scope>
    <source>
        <strain evidence="2">5CPEGH6</strain>
    </source>
</reference>
<evidence type="ECO:0000313" key="1">
    <source>
        <dbReference type="EMBL" id="BBL06515.1"/>
    </source>
</evidence>
<gene>
    <name evidence="1" type="ORF">A5CPEGH6_11530</name>
</gene>
<dbReference type="InterPro" id="IPR021345">
    <property type="entry name" value="DUF2961"/>
</dbReference>
<dbReference type="AlphaFoldDB" id="A0A4Y1X0F1"/>
<name>A0A4Y1X0F1_9BACT</name>
<sequence>MNKNPIMFYKRTVLVGALLFTTLLGYSCTNEFTWTEPPKWEPKPKPDPSSYDVTMETLLDEMISFDEATRFPELSYVCREESSRDRRSVTPGTPEWFANDDGWGYVRDEVNGGRAERVLFDEDGPGVITRIWLTSFQSPTAVIRFYFDGSETPNWEISSFDVQEICASLGDEWKNSLLRKGLMQPGDKWVRGSSLYLPIPYGNGCKITLEEQDNSLVNPSRYYQINFRRYDPSVSVETFSEEVLERARDRIAETNRTLLNPRVRMSGRLVSANRILAPGESLVLSLPEGTKAVTEAKFSVTCDGTPYADAMNDLLLTASFDGTQTVSAPLADFSGAGPGAEAVKSWFLTADGKGGVESRWTMPYRREGEFVLRNRSAEHTVKAEVSARVNTYEWDDRSLYFHAARKESRDVRIILWNDYANGYDWNFATIEGGRGVLRGDVFSIDNRTNNWPGEGDEKIWVDDEDFPSHFGTGVEDYYSFCGYFRYLSPFGGEPRLDSGDFNGFNNHYRQRSLDGIPFNRKLKFDLEMEGHEAGRADIVNTVFWYGDLQTRAEGFE</sequence>